<reference evidence="1" key="1">
    <citation type="submission" date="2018-05" db="EMBL/GenBank/DDBJ databases">
        <authorList>
            <person name="Lanie J.A."/>
            <person name="Ng W.-L."/>
            <person name="Kazmierczak K.M."/>
            <person name="Andrzejewski T.M."/>
            <person name="Davidsen T.M."/>
            <person name="Wayne K.J."/>
            <person name="Tettelin H."/>
            <person name="Glass J.I."/>
            <person name="Rusch D."/>
            <person name="Podicherti R."/>
            <person name="Tsui H.-C.T."/>
            <person name="Winkler M.E."/>
        </authorList>
    </citation>
    <scope>NUCLEOTIDE SEQUENCE</scope>
    <source>
        <strain evidence="1">KNB</strain>
    </source>
</reference>
<dbReference type="EMBL" id="LS423452">
    <property type="protein sequence ID" value="SPS05820.1"/>
    <property type="molecule type" value="Genomic_DNA"/>
</dbReference>
<protein>
    <submittedName>
        <fullName evidence="1">Uncharacterized protein</fullName>
    </submittedName>
</protein>
<organism evidence="1">
    <name type="scientific">Candidatus Nitrotoga fabula</name>
    <dbReference type="NCBI Taxonomy" id="2182327"/>
    <lineage>
        <taxon>Bacteria</taxon>
        <taxon>Pseudomonadati</taxon>
        <taxon>Pseudomonadota</taxon>
        <taxon>Betaproteobacteria</taxon>
        <taxon>Nitrosomonadales</taxon>
        <taxon>Gallionellaceae</taxon>
        <taxon>Candidatus Nitrotoga</taxon>
    </lineage>
</organism>
<dbReference type="AlphaFoldDB" id="A0A2X0QVK0"/>
<name>A0A2X0QVK0_9PROT</name>
<gene>
    <name evidence="1" type="ORF">NITFAB_1410</name>
</gene>
<evidence type="ECO:0000313" key="1">
    <source>
        <dbReference type="EMBL" id="SPS05820.1"/>
    </source>
</evidence>
<proteinExistence type="predicted"/>
<accession>A0A2X0QVK0</accession>
<sequence length="109" mass="12525">MSEQARSERKTQNRVAALFADASRPDCLGYDHLGEWSKRGDNRPIEADFLRSNLKKRGYSDAHISAALQKLLTAAELHRYHSIQANLRTYQLLRYGVPVRSVYTWPGTY</sequence>